<dbReference type="OrthoDB" id="9778547at2"/>
<evidence type="ECO:0000313" key="9">
    <source>
        <dbReference type="Proteomes" id="UP000315751"/>
    </source>
</evidence>
<keyword evidence="9" id="KW-1185">Reference proteome</keyword>
<comment type="similarity">
    <text evidence="1">Belongs to the ABC transporter superfamily.</text>
</comment>
<protein>
    <submittedName>
        <fullName evidence="8">ABC-2 type transport system ATP-binding protein</fullName>
    </submittedName>
</protein>
<dbReference type="GO" id="GO:0016887">
    <property type="term" value="F:ATP hydrolysis activity"/>
    <property type="evidence" value="ECO:0007669"/>
    <property type="project" value="InterPro"/>
</dbReference>
<dbReference type="PANTHER" id="PTHR42711:SF5">
    <property type="entry name" value="ABC TRANSPORTER ATP-BINDING PROTEIN NATA"/>
    <property type="match status" value="1"/>
</dbReference>
<keyword evidence="5 8" id="KW-0067">ATP-binding</keyword>
<dbReference type="PROSITE" id="PS50893">
    <property type="entry name" value="ABC_TRANSPORTER_2"/>
    <property type="match status" value="1"/>
</dbReference>
<keyword evidence="4" id="KW-0547">Nucleotide-binding</keyword>
<dbReference type="GO" id="GO:0005524">
    <property type="term" value="F:ATP binding"/>
    <property type="evidence" value="ECO:0007669"/>
    <property type="project" value="UniProtKB-KW"/>
</dbReference>
<dbReference type="EMBL" id="VITR01000007">
    <property type="protein sequence ID" value="TWB41715.1"/>
    <property type="molecule type" value="Genomic_DNA"/>
</dbReference>
<reference evidence="8 9" key="1">
    <citation type="submission" date="2019-06" db="EMBL/GenBank/DDBJ databases">
        <title>Genomic Encyclopedia of Type Strains, Phase IV (KMG-V): Genome sequencing to study the core and pangenomes of soil and plant-associated prokaryotes.</title>
        <authorList>
            <person name="Whitman W."/>
        </authorList>
    </citation>
    <scope>NUCLEOTIDE SEQUENCE [LARGE SCALE GENOMIC DNA]</scope>
    <source>
        <strain evidence="8 9">BR 11622</strain>
    </source>
</reference>
<dbReference type="InterPro" id="IPR003593">
    <property type="entry name" value="AAA+_ATPase"/>
</dbReference>
<dbReference type="InterPro" id="IPR050763">
    <property type="entry name" value="ABC_transporter_ATP-binding"/>
</dbReference>
<accession>A0A560H5Y0</accession>
<comment type="caution">
    <text evidence="8">The sequence shown here is derived from an EMBL/GenBank/DDBJ whole genome shotgun (WGS) entry which is preliminary data.</text>
</comment>
<evidence type="ECO:0000256" key="3">
    <source>
        <dbReference type="ARBA" id="ARBA00022458"/>
    </source>
</evidence>
<sequence>MTAINRGVYAFLHPVLLGLPFISGPTLSGPAIMDRSDPMPDTRAPDTHPTPTPPAPIPPAGAQPALAIELRGLTKTYKASGKAPAKLALKGIDLSIPRGSVYGLLGPNGAGKSTMINILAGLVTKSGGTAKIWGIDIDQDPRAARAAIGVVPQELNMDPFFTPRELLDLQAGLYGVPKRERQTERLLEAVGLKDKANAYARTLSGGMRRRLMVAKAMVHTPPVLVLDEPTAGVDVELRQSLWAHVRELNRAGTTVVLTTHYLEEAQELCDSIAIVNHGQVVACDSTDRLLRTLDRKDLVAVVDRDLTEVPATLAGFEVALKGRQLTVQYPPSRVKVGEVLNAIAAAGLTIVDLSTKESDLEDIFLQLTRAPAGNGEG</sequence>
<feature type="compositionally biased region" description="Pro residues" evidence="6">
    <location>
        <begin position="48"/>
        <end position="61"/>
    </location>
</feature>
<evidence type="ECO:0000256" key="2">
    <source>
        <dbReference type="ARBA" id="ARBA00022448"/>
    </source>
</evidence>
<dbReference type="Gene3D" id="3.40.50.300">
    <property type="entry name" value="P-loop containing nucleotide triphosphate hydrolases"/>
    <property type="match status" value="1"/>
</dbReference>
<evidence type="ECO:0000313" key="8">
    <source>
        <dbReference type="EMBL" id="TWB41715.1"/>
    </source>
</evidence>
<feature type="domain" description="ABC transporter" evidence="7">
    <location>
        <begin position="68"/>
        <end position="302"/>
    </location>
</feature>
<evidence type="ECO:0000256" key="5">
    <source>
        <dbReference type="ARBA" id="ARBA00022840"/>
    </source>
</evidence>
<dbReference type="SMART" id="SM00382">
    <property type="entry name" value="AAA"/>
    <property type="match status" value="1"/>
</dbReference>
<feature type="compositionally biased region" description="Basic and acidic residues" evidence="6">
    <location>
        <begin position="34"/>
        <end position="46"/>
    </location>
</feature>
<dbReference type="SUPFAM" id="SSF52540">
    <property type="entry name" value="P-loop containing nucleoside triphosphate hydrolases"/>
    <property type="match status" value="1"/>
</dbReference>
<evidence type="ECO:0000259" key="7">
    <source>
        <dbReference type="PROSITE" id="PS50893"/>
    </source>
</evidence>
<dbReference type="Proteomes" id="UP000315751">
    <property type="component" value="Unassembled WGS sequence"/>
</dbReference>
<dbReference type="InterPro" id="IPR003439">
    <property type="entry name" value="ABC_transporter-like_ATP-bd"/>
</dbReference>
<dbReference type="InterPro" id="IPR027417">
    <property type="entry name" value="P-loop_NTPase"/>
</dbReference>
<gene>
    <name evidence="8" type="ORF">FBZ90_10786</name>
</gene>
<name>A0A560H5Y0_9PROT</name>
<evidence type="ECO:0000256" key="1">
    <source>
        <dbReference type="ARBA" id="ARBA00005417"/>
    </source>
</evidence>
<proteinExistence type="inferred from homology"/>
<dbReference type="Pfam" id="PF00005">
    <property type="entry name" value="ABC_tran"/>
    <property type="match status" value="1"/>
</dbReference>
<dbReference type="AlphaFoldDB" id="A0A560H5Y0"/>
<dbReference type="PANTHER" id="PTHR42711">
    <property type="entry name" value="ABC TRANSPORTER ATP-BINDING PROTEIN"/>
    <property type="match status" value="1"/>
</dbReference>
<feature type="region of interest" description="Disordered" evidence="6">
    <location>
        <begin position="32"/>
        <end position="61"/>
    </location>
</feature>
<dbReference type="InterPro" id="IPR017871">
    <property type="entry name" value="ABC_transporter-like_CS"/>
</dbReference>
<evidence type="ECO:0000256" key="4">
    <source>
        <dbReference type="ARBA" id="ARBA00022741"/>
    </source>
</evidence>
<keyword evidence="3" id="KW-0536">Nodulation</keyword>
<keyword evidence="2" id="KW-0813">Transport</keyword>
<evidence type="ECO:0000256" key="6">
    <source>
        <dbReference type="SAM" id="MobiDB-lite"/>
    </source>
</evidence>
<organism evidence="8 9">
    <name type="scientific">Nitrospirillum amazonense</name>
    <dbReference type="NCBI Taxonomy" id="28077"/>
    <lineage>
        <taxon>Bacteria</taxon>
        <taxon>Pseudomonadati</taxon>
        <taxon>Pseudomonadota</taxon>
        <taxon>Alphaproteobacteria</taxon>
        <taxon>Rhodospirillales</taxon>
        <taxon>Azospirillaceae</taxon>
        <taxon>Nitrospirillum</taxon>
    </lineage>
</organism>
<dbReference type="PROSITE" id="PS00211">
    <property type="entry name" value="ABC_TRANSPORTER_1"/>
    <property type="match status" value="1"/>
</dbReference>